<dbReference type="SMART" id="SM00233">
    <property type="entry name" value="PH"/>
    <property type="match status" value="1"/>
</dbReference>
<feature type="compositionally biased region" description="Polar residues" evidence="3">
    <location>
        <begin position="790"/>
        <end position="802"/>
    </location>
</feature>
<dbReference type="Gene3D" id="2.30.29.30">
    <property type="entry name" value="Pleckstrin-homology domain (PH domain)/Phosphotyrosine-binding domain (PTB)"/>
    <property type="match status" value="1"/>
</dbReference>
<proteinExistence type="predicted"/>
<evidence type="ECO:0000259" key="4">
    <source>
        <dbReference type="PROSITE" id="PS50003"/>
    </source>
</evidence>
<feature type="region of interest" description="Disordered" evidence="3">
    <location>
        <begin position="563"/>
        <end position="834"/>
    </location>
</feature>
<sequence length="834" mass="91767">MSTARTTTAATAASPPPQATGYGATSYFPHQQSQQQQQQIYQNPPADVETLSNTRANSQPDYGDHLIAPIATRPAKFTEEWDASQRGTSIIESPATGTSMQRSVSGPVNGATGDGTTSLSRGNTLKKRTSVRRSVSLKRSSSRRSMNAGSVRSLVLQSTTDQDEMQSAFYCPVPTTGSPTEVLANRFQAWRKILKDLITFFREIQTHYEHRAKSLLKLSTVLNNTATPPGFLASGGVEDALQALRNYNKLAILEANKAKEIEEDVVLALTGLRSDLHQKIKEIKNLSGDFKNSVEKEMDTTRRAVNQLQEVLGQAELDPGLTTGKQDPYLLRLAVDRQLERQIDEENYLHQAYLNLEHSGRELESIVVGEIQKAYNAYAGILKREADAAYGAIEELRDGPISMPKDREWVTFIQRDDQFVDPDLAMRSAQFIHYPGRDHHACQEIRAGLLERKSKYLKSYTPGWYVLSPTHLHEYKSADKTQAPVMSLYLPEQKLGSHSTEGSSSNKFVLKGRQTGPMHRGHTWVFRAESHDTMMAWYDDIKTLTERTPEERGNLVRALNRSISRASQRSSLSSDGGVDDDEEPPFRATVASVGDQPRQDPLSRRPSGGRFPSDLQVNAQRGLQVPVSPLSVSSTGPDESFNHGYFGAPPERDSGRDPQSPDEFSRARGTERDSYPRQTHLDGHHVAPGQRPFPESQPNEAAATSPQRQTFQEFGPASNPSMSPVDASRDRPVWAEPVPVPLPLLRPEARLSSPPGSAAHDLRVATMANGRGPSIIEPRAQGGDGGRAQSHLNGNAAGSQETVRQDGSVPGQNVTTPSHLHIPGEYPRPSNAGF</sequence>
<feature type="domain" description="PH" evidence="4">
    <location>
        <begin position="443"/>
        <end position="546"/>
    </location>
</feature>
<dbReference type="Pfam" id="PF20400">
    <property type="entry name" value="BAR_4"/>
    <property type="match status" value="1"/>
</dbReference>
<evidence type="ECO:0000313" key="6">
    <source>
        <dbReference type="Proteomes" id="UP001304895"/>
    </source>
</evidence>
<feature type="compositionally biased region" description="Polar residues" evidence="3">
    <location>
        <begin position="85"/>
        <end position="106"/>
    </location>
</feature>
<evidence type="ECO:0000256" key="3">
    <source>
        <dbReference type="SAM" id="MobiDB-lite"/>
    </source>
</evidence>
<feature type="coiled-coil region" evidence="2">
    <location>
        <begin position="291"/>
        <end position="318"/>
    </location>
</feature>
<dbReference type="SUPFAM" id="SSF50729">
    <property type="entry name" value="PH domain-like"/>
    <property type="match status" value="1"/>
</dbReference>
<feature type="region of interest" description="Disordered" evidence="3">
    <location>
        <begin position="1"/>
        <end position="65"/>
    </location>
</feature>
<feature type="compositionally biased region" description="Polar residues" evidence="3">
    <location>
        <begin position="50"/>
        <end position="60"/>
    </location>
</feature>
<keyword evidence="2" id="KW-0175">Coiled coil</keyword>
<dbReference type="InterPro" id="IPR001849">
    <property type="entry name" value="PH_domain"/>
</dbReference>
<dbReference type="Pfam" id="PF20399">
    <property type="entry name" value="PH_20"/>
    <property type="match status" value="1"/>
</dbReference>
<name>A0AAN6UPA2_9PEZI</name>
<dbReference type="InterPro" id="IPR011993">
    <property type="entry name" value="PH-like_dom_sf"/>
</dbReference>
<feature type="compositionally biased region" description="Low complexity" evidence="3">
    <location>
        <begin position="1"/>
        <end position="13"/>
    </location>
</feature>
<keyword evidence="6" id="KW-1185">Reference proteome</keyword>
<dbReference type="AlphaFoldDB" id="A0AAN6UPA2"/>
<dbReference type="Proteomes" id="UP001304895">
    <property type="component" value="Unassembled WGS sequence"/>
</dbReference>
<dbReference type="PROSITE" id="PS50003">
    <property type="entry name" value="PH_DOMAIN"/>
    <property type="match status" value="1"/>
</dbReference>
<comment type="caution">
    <text evidence="5">The sequence shown here is derived from an EMBL/GenBank/DDBJ whole genome shotgun (WGS) entry which is preliminary data.</text>
</comment>
<feature type="compositionally biased region" description="Low complexity" evidence="3">
    <location>
        <begin position="31"/>
        <end position="42"/>
    </location>
</feature>
<feature type="compositionally biased region" description="Polar residues" evidence="3">
    <location>
        <begin position="696"/>
        <end position="722"/>
    </location>
</feature>
<organism evidence="5 6">
    <name type="scientific">Trichocladium antarcticum</name>
    <dbReference type="NCBI Taxonomy" id="1450529"/>
    <lineage>
        <taxon>Eukaryota</taxon>
        <taxon>Fungi</taxon>
        <taxon>Dikarya</taxon>
        <taxon>Ascomycota</taxon>
        <taxon>Pezizomycotina</taxon>
        <taxon>Sordariomycetes</taxon>
        <taxon>Sordariomycetidae</taxon>
        <taxon>Sordariales</taxon>
        <taxon>Chaetomiaceae</taxon>
        <taxon>Trichocladium</taxon>
    </lineage>
</organism>
<accession>A0AAN6UPA2</accession>
<gene>
    <name evidence="5" type="ORF">BT67DRAFT_432981</name>
</gene>
<evidence type="ECO:0000256" key="1">
    <source>
        <dbReference type="ARBA" id="ARBA00022553"/>
    </source>
</evidence>
<feature type="compositionally biased region" description="Basic and acidic residues" evidence="3">
    <location>
        <begin position="663"/>
        <end position="685"/>
    </location>
</feature>
<protein>
    <recommendedName>
        <fullName evidence="4">PH domain-containing protein</fullName>
    </recommendedName>
</protein>
<dbReference type="PANTHER" id="PTHR31941:SF16">
    <property type="entry name" value="PHOSPHATIDYLINOSITOL 4,5-BISPHOSPHATE-BINDING PROTEIN SLM1-RELATED"/>
    <property type="match status" value="1"/>
</dbReference>
<evidence type="ECO:0000313" key="5">
    <source>
        <dbReference type="EMBL" id="KAK4136230.1"/>
    </source>
</evidence>
<dbReference type="InterPro" id="IPR043453">
    <property type="entry name" value="Slm1_PH"/>
</dbReference>
<evidence type="ECO:0000256" key="2">
    <source>
        <dbReference type="SAM" id="Coils"/>
    </source>
</evidence>
<reference evidence="5" key="2">
    <citation type="submission" date="2023-05" db="EMBL/GenBank/DDBJ databases">
        <authorList>
            <consortium name="Lawrence Berkeley National Laboratory"/>
            <person name="Steindorff A."/>
            <person name="Hensen N."/>
            <person name="Bonometti L."/>
            <person name="Westerberg I."/>
            <person name="Brannstrom I.O."/>
            <person name="Guillou S."/>
            <person name="Cros-Aarteil S."/>
            <person name="Calhoun S."/>
            <person name="Haridas S."/>
            <person name="Kuo A."/>
            <person name="Mondo S."/>
            <person name="Pangilinan J."/>
            <person name="Riley R."/>
            <person name="Labutti K."/>
            <person name="Andreopoulos B."/>
            <person name="Lipzen A."/>
            <person name="Chen C."/>
            <person name="Yanf M."/>
            <person name="Daum C."/>
            <person name="Ng V."/>
            <person name="Clum A."/>
            <person name="Ohm R."/>
            <person name="Martin F."/>
            <person name="Silar P."/>
            <person name="Natvig D."/>
            <person name="Lalanne C."/>
            <person name="Gautier V."/>
            <person name="Ament-Velasquez S.L."/>
            <person name="Kruys A."/>
            <person name="Hutchinson M.I."/>
            <person name="Powell A.J."/>
            <person name="Barry K."/>
            <person name="Miller A.N."/>
            <person name="Grigoriev I.V."/>
            <person name="Debuchy R."/>
            <person name="Gladieux P."/>
            <person name="Thoren M.H."/>
            <person name="Johannesson H."/>
        </authorList>
    </citation>
    <scope>NUCLEOTIDE SEQUENCE</scope>
    <source>
        <strain evidence="5">CBS 123565</strain>
    </source>
</reference>
<feature type="compositionally biased region" description="Low complexity" evidence="3">
    <location>
        <begin position="625"/>
        <end position="634"/>
    </location>
</feature>
<dbReference type="CDD" id="cd13311">
    <property type="entry name" value="PH_Slm1"/>
    <property type="match status" value="1"/>
</dbReference>
<dbReference type="SUPFAM" id="SSF103657">
    <property type="entry name" value="BAR/IMD domain-like"/>
    <property type="match status" value="1"/>
</dbReference>
<feature type="region of interest" description="Disordered" evidence="3">
    <location>
        <begin position="79"/>
        <end position="153"/>
    </location>
</feature>
<keyword evidence="1" id="KW-0597">Phosphoprotein</keyword>
<dbReference type="EMBL" id="MU853404">
    <property type="protein sequence ID" value="KAK4136230.1"/>
    <property type="molecule type" value="Genomic_DNA"/>
</dbReference>
<dbReference type="InterPro" id="IPR046868">
    <property type="entry name" value="BAR_4"/>
</dbReference>
<dbReference type="InterPro" id="IPR027267">
    <property type="entry name" value="AH/BAR_dom_sf"/>
</dbReference>
<dbReference type="Gene3D" id="1.20.1270.60">
    <property type="entry name" value="Arfaptin homology (AH) domain/BAR domain"/>
    <property type="match status" value="1"/>
</dbReference>
<feature type="compositionally biased region" description="Polar residues" evidence="3">
    <location>
        <begin position="114"/>
        <end position="123"/>
    </location>
</feature>
<dbReference type="InterPro" id="IPR046869">
    <property type="entry name" value="SLM1/RGC1-like_PH"/>
</dbReference>
<reference evidence="5" key="1">
    <citation type="journal article" date="2023" name="Mol. Phylogenet. Evol.">
        <title>Genome-scale phylogeny and comparative genomics of the fungal order Sordariales.</title>
        <authorList>
            <person name="Hensen N."/>
            <person name="Bonometti L."/>
            <person name="Westerberg I."/>
            <person name="Brannstrom I.O."/>
            <person name="Guillou S."/>
            <person name="Cros-Aarteil S."/>
            <person name="Calhoun S."/>
            <person name="Haridas S."/>
            <person name="Kuo A."/>
            <person name="Mondo S."/>
            <person name="Pangilinan J."/>
            <person name="Riley R."/>
            <person name="LaButti K."/>
            <person name="Andreopoulos B."/>
            <person name="Lipzen A."/>
            <person name="Chen C."/>
            <person name="Yan M."/>
            <person name="Daum C."/>
            <person name="Ng V."/>
            <person name="Clum A."/>
            <person name="Steindorff A."/>
            <person name="Ohm R.A."/>
            <person name="Martin F."/>
            <person name="Silar P."/>
            <person name="Natvig D.O."/>
            <person name="Lalanne C."/>
            <person name="Gautier V."/>
            <person name="Ament-Velasquez S.L."/>
            <person name="Kruys A."/>
            <person name="Hutchinson M.I."/>
            <person name="Powell A.J."/>
            <person name="Barry K."/>
            <person name="Miller A.N."/>
            <person name="Grigoriev I.V."/>
            <person name="Debuchy R."/>
            <person name="Gladieux P."/>
            <person name="Hiltunen Thoren M."/>
            <person name="Johannesson H."/>
        </authorList>
    </citation>
    <scope>NUCLEOTIDE SEQUENCE</scope>
    <source>
        <strain evidence="5">CBS 123565</strain>
    </source>
</reference>
<feature type="compositionally biased region" description="Low complexity" evidence="3">
    <location>
        <begin position="563"/>
        <end position="576"/>
    </location>
</feature>
<dbReference type="PANTHER" id="PTHR31941">
    <property type="entry name" value="CYTOSKELETAL SIGNALING PROTEIN SLM1"/>
    <property type="match status" value="1"/>
</dbReference>
<feature type="compositionally biased region" description="Low complexity" evidence="3">
    <location>
        <begin position="745"/>
        <end position="755"/>
    </location>
</feature>
<feature type="compositionally biased region" description="Low complexity" evidence="3">
    <location>
        <begin position="132"/>
        <end position="145"/>
    </location>
</feature>